<keyword evidence="3" id="KW-0050">Antiport</keyword>
<keyword evidence="7 10" id="KW-0472">Membrane</keyword>
<comment type="similarity">
    <text evidence="9">Belongs to the Ca(2+):cation antiporter (CaCA) (TC 2.A.19) family. Cation/calcium exchanger (CCX) subfamily.</text>
</comment>
<keyword evidence="5 10" id="KW-1133">Transmembrane helix</keyword>
<feature type="transmembrane region" description="Helical" evidence="10">
    <location>
        <begin position="459"/>
        <end position="478"/>
    </location>
</feature>
<evidence type="ECO:0000259" key="11">
    <source>
        <dbReference type="Pfam" id="PF01699"/>
    </source>
</evidence>
<feature type="transmembrane region" description="Helical" evidence="10">
    <location>
        <begin position="162"/>
        <end position="189"/>
    </location>
</feature>
<feature type="transmembrane region" description="Helical" evidence="10">
    <location>
        <begin position="226"/>
        <end position="245"/>
    </location>
</feature>
<dbReference type="GO" id="GO:0015297">
    <property type="term" value="F:antiporter activity"/>
    <property type="evidence" value="ECO:0007669"/>
    <property type="project" value="UniProtKB-KW"/>
</dbReference>
<evidence type="ECO:0000256" key="2">
    <source>
        <dbReference type="ARBA" id="ARBA00022448"/>
    </source>
</evidence>
<dbReference type="GO" id="GO:0016020">
    <property type="term" value="C:membrane"/>
    <property type="evidence" value="ECO:0007669"/>
    <property type="project" value="UniProtKB-SubCell"/>
</dbReference>
<dbReference type="EMBL" id="JAGYWB010000003">
    <property type="protein sequence ID" value="KAI0527030.1"/>
    <property type="molecule type" value="Genomic_DNA"/>
</dbReference>
<proteinExistence type="inferred from homology"/>
<evidence type="ECO:0000256" key="7">
    <source>
        <dbReference type="ARBA" id="ARBA00023136"/>
    </source>
</evidence>
<comment type="caution">
    <text evidence="12">The sequence shown here is derived from an EMBL/GenBank/DDBJ whole genome shotgun (WGS) entry which is preliminary data.</text>
</comment>
<evidence type="ECO:0000256" key="6">
    <source>
        <dbReference type="ARBA" id="ARBA00023053"/>
    </source>
</evidence>
<gene>
    <name evidence="12" type="ORF">KFK09_002626</name>
</gene>
<evidence type="ECO:0000256" key="5">
    <source>
        <dbReference type="ARBA" id="ARBA00022989"/>
    </source>
</evidence>
<comment type="subcellular location">
    <subcellularLocation>
        <location evidence="1">Membrane</location>
        <topology evidence="1">Multi-pass membrane protein</topology>
    </subcellularLocation>
</comment>
<keyword evidence="8" id="KW-0739">Sodium transport</keyword>
<feature type="transmembrane region" description="Helical" evidence="10">
    <location>
        <begin position="378"/>
        <end position="397"/>
    </location>
</feature>
<feature type="transmembrane region" description="Helical" evidence="10">
    <location>
        <begin position="92"/>
        <end position="112"/>
    </location>
</feature>
<feature type="transmembrane region" description="Helical" evidence="10">
    <location>
        <begin position="348"/>
        <end position="366"/>
    </location>
</feature>
<dbReference type="GO" id="GO:0008324">
    <property type="term" value="F:monoatomic cation transmembrane transporter activity"/>
    <property type="evidence" value="ECO:0007669"/>
    <property type="project" value="TreeGrafter"/>
</dbReference>
<feature type="domain" description="Sodium/calcium exchanger membrane region" evidence="11">
    <location>
        <begin position="102"/>
        <end position="245"/>
    </location>
</feature>
<evidence type="ECO:0000256" key="8">
    <source>
        <dbReference type="ARBA" id="ARBA00023201"/>
    </source>
</evidence>
<keyword evidence="6" id="KW-0915">Sodium</keyword>
<organism evidence="12 13">
    <name type="scientific">Dendrobium nobile</name>
    <name type="common">Orchid</name>
    <dbReference type="NCBI Taxonomy" id="94219"/>
    <lineage>
        <taxon>Eukaryota</taxon>
        <taxon>Viridiplantae</taxon>
        <taxon>Streptophyta</taxon>
        <taxon>Embryophyta</taxon>
        <taxon>Tracheophyta</taxon>
        <taxon>Spermatophyta</taxon>
        <taxon>Magnoliopsida</taxon>
        <taxon>Liliopsida</taxon>
        <taxon>Asparagales</taxon>
        <taxon>Orchidaceae</taxon>
        <taxon>Epidendroideae</taxon>
        <taxon>Malaxideae</taxon>
        <taxon>Dendrobiinae</taxon>
        <taxon>Dendrobium</taxon>
    </lineage>
</organism>
<feature type="transmembrane region" description="Helical" evidence="10">
    <location>
        <begin position="201"/>
        <end position="220"/>
    </location>
</feature>
<feature type="transmembrane region" description="Helical" evidence="10">
    <location>
        <begin position="490"/>
        <end position="507"/>
    </location>
</feature>
<keyword evidence="13" id="KW-1185">Reference proteome</keyword>
<accession>A0A8T3C6W5</accession>
<keyword evidence="2" id="KW-0813">Transport</keyword>
<dbReference type="Gene3D" id="1.20.1420.30">
    <property type="entry name" value="NCX, central ion-binding region"/>
    <property type="match status" value="2"/>
</dbReference>
<dbReference type="PANTHER" id="PTHR12266">
    <property type="entry name" value="NA+/CA2+ K+ INDEPENDENT EXCHANGER"/>
    <property type="match status" value="1"/>
</dbReference>
<protein>
    <recommendedName>
        <fullName evidence="11">Sodium/calcium exchanger membrane region domain-containing protein</fullName>
    </recommendedName>
</protein>
<reference evidence="12" key="1">
    <citation type="journal article" date="2022" name="Front. Genet.">
        <title>Chromosome-Scale Assembly of the Dendrobium nobile Genome Provides Insights Into the Molecular Mechanism of the Biosynthesis of the Medicinal Active Ingredient of Dendrobium.</title>
        <authorList>
            <person name="Xu Q."/>
            <person name="Niu S.-C."/>
            <person name="Li K.-L."/>
            <person name="Zheng P.-J."/>
            <person name="Zhang X.-J."/>
            <person name="Jia Y."/>
            <person name="Liu Y."/>
            <person name="Niu Y.-X."/>
            <person name="Yu L.-H."/>
            <person name="Chen D.-F."/>
            <person name="Zhang G.-Q."/>
        </authorList>
    </citation>
    <scope>NUCLEOTIDE SEQUENCE</scope>
    <source>
        <tissue evidence="12">Leaf</tissue>
    </source>
</reference>
<dbReference type="Pfam" id="PF01699">
    <property type="entry name" value="Na_Ca_ex"/>
    <property type="match status" value="2"/>
</dbReference>
<evidence type="ECO:0000313" key="13">
    <source>
        <dbReference type="Proteomes" id="UP000829196"/>
    </source>
</evidence>
<dbReference type="OrthoDB" id="407410at2759"/>
<dbReference type="PANTHER" id="PTHR12266:SF36">
    <property type="entry name" value="OS10G0436900 PROTEIN"/>
    <property type="match status" value="1"/>
</dbReference>
<feature type="domain" description="Sodium/calcium exchanger membrane region" evidence="11">
    <location>
        <begin position="382"/>
        <end position="535"/>
    </location>
</feature>
<evidence type="ECO:0000256" key="3">
    <source>
        <dbReference type="ARBA" id="ARBA00022449"/>
    </source>
</evidence>
<dbReference type="AlphaFoldDB" id="A0A8T3C6W5"/>
<evidence type="ECO:0000256" key="10">
    <source>
        <dbReference type="SAM" id="Phobius"/>
    </source>
</evidence>
<keyword evidence="8" id="KW-0406">Ion transport</keyword>
<dbReference type="Proteomes" id="UP000829196">
    <property type="component" value="Unassembled WGS sequence"/>
</dbReference>
<dbReference type="InterPro" id="IPR004837">
    <property type="entry name" value="NaCa_Exmemb"/>
</dbReference>
<evidence type="ECO:0000256" key="1">
    <source>
        <dbReference type="ARBA" id="ARBA00004141"/>
    </source>
</evidence>
<dbReference type="GO" id="GO:0006814">
    <property type="term" value="P:sodium ion transport"/>
    <property type="evidence" value="ECO:0007669"/>
    <property type="project" value="UniProtKB-KW"/>
</dbReference>
<evidence type="ECO:0000256" key="9">
    <source>
        <dbReference type="ARBA" id="ARBA00038187"/>
    </source>
</evidence>
<evidence type="ECO:0000313" key="12">
    <source>
        <dbReference type="EMBL" id="KAI0527030.1"/>
    </source>
</evidence>
<feature type="transmembrane region" description="Helical" evidence="10">
    <location>
        <begin position="12"/>
        <end position="31"/>
    </location>
</feature>
<dbReference type="InterPro" id="IPR051359">
    <property type="entry name" value="CaCA_antiporter"/>
</dbReference>
<sequence>MALDFLYKAHYFFINLSVIFLLGFFFVFLSFSSPKQSSLLSFPPLSTNPDGCRSVESLSDAKTKCFYIETHHPCDTSGYIDYLNLFYCGFGFSPLLGHIVLVLWLLILLYLLGNTASQYFCPSLEGLSRVLKLSPTIAGVTLLSLGNGAPDVFSTIVSFDGAAAVGLSSVLGGAFFVSTVVVGVISICCSSHCRVVAIDRVGFIRDLCFFLFTLFFLLLILSVGKVHILLSMIFVSIYILYVIVVSTSHCYRKEHAELGSPLLESIEVEQPAVQSQESKQIVKFSPLLDWVLFLLELPLYLPRRLTIPVVTEENWSKPFAVASMILSPNLLAILWNSRKGEMDSQESITIFLFAALIGIALGIIAIERTESSQPPKFILPWLAAGFLMSVVWTYLIAGELVSILVSIGHILGIRPSVLGVTVLAWGNSLGDLIANVAMAVNGGENGAQIAIAGCYAGPIFNILIGLGMSLLFSSWASLPKPFQIPKDPSQFVIIGFLIGGLLWALVFLSRKQMKLNRSLGGGLIAIYSCFLCLRLLESLEVVYFGASEHV</sequence>
<keyword evidence="4 10" id="KW-0812">Transmembrane</keyword>
<dbReference type="InterPro" id="IPR044880">
    <property type="entry name" value="NCX_ion-bd_dom_sf"/>
</dbReference>
<name>A0A8T3C6W5_DENNO</name>
<feature type="transmembrane region" description="Helical" evidence="10">
    <location>
        <begin position="519"/>
        <end position="536"/>
    </location>
</feature>
<evidence type="ECO:0000256" key="4">
    <source>
        <dbReference type="ARBA" id="ARBA00022692"/>
    </source>
</evidence>